<organism evidence="1 2">
    <name type="scientific">Reticulomyxa filosa</name>
    <dbReference type="NCBI Taxonomy" id="46433"/>
    <lineage>
        <taxon>Eukaryota</taxon>
        <taxon>Sar</taxon>
        <taxon>Rhizaria</taxon>
        <taxon>Retaria</taxon>
        <taxon>Foraminifera</taxon>
        <taxon>Monothalamids</taxon>
        <taxon>Reticulomyxidae</taxon>
        <taxon>Reticulomyxa</taxon>
    </lineage>
</organism>
<comment type="caution">
    <text evidence="1">The sequence shown here is derived from an EMBL/GenBank/DDBJ whole genome shotgun (WGS) entry which is preliminary data.</text>
</comment>
<dbReference type="AlphaFoldDB" id="X6N6E2"/>
<dbReference type="EMBL" id="ASPP01011458">
    <property type="protein sequence ID" value="ETO21606.1"/>
    <property type="molecule type" value="Genomic_DNA"/>
</dbReference>
<keyword evidence="2" id="KW-1185">Reference proteome</keyword>
<accession>X6N6E2</accession>
<protein>
    <submittedName>
        <fullName evidence="1">Uncharacterized protein</fullName>
    </submittedName>
</protein>
<sequence>MIEEELKQESKVFEDAKKFAQEQRVYDERKEDNNGENAFEQEKLRAISCIQALEQKIREAKIEIQRIEDRAINDEGGSEVALSARQEEVALYLQSYQSKNVLKDFTSKTKEFVKSCKGINKNIDKFWKCCQGRRRRFLDIF</sequence>
<gene>
    <name evidence="1" type="ORF">RFI_15597</name>
</gene>
<reference evidence="1 2" key="1">
    <citation type="journal article" date="2013" name="Curr. Biol.">
        <title>The Genome of the Foraminiferan Reticulomyxa filosa.</title>
        <authorList>
            <person name="Glockner G."/>
            <person name="Hulsmann N."/>
            <person name="Schleicher M."/>
            <person name="Noegel A.A."/>
            <person name="Eichinger L."/>
            <person name="Gallinger C."/>
            <person name="Pawlowski J."/>
            <person name="Sierra R."/>
            <person name="Euteneuer U."/>
            <person name="Pillet L."/>
            <person name="Moustafa A."/>
            <person name="Platzer M."/>
            <person name="Groth M."/>
            <person name="Szafranski K."/>
            <person name="Schliwa M."/>
        </authorList>
    </citation>
    <scope>NUCLEOTIDE SEQUENCE [LARGE SCALE GENOMIC DNA]</scope>
</reference>
<dbReference type="Proteomes" id="UP000023152">
    <property type="component" value="Unassembled WGS sequence"/>
</dbReference>
<name>X6N6E2_RETFI</name>
<proteinExistence type="predicted"/>
<evidence type="ECO:0000313" key="1">
    <source>
        <dbReference type="EMBL" id="ETO21606.1"/>
    </source>
</evidence>
<evidence type="ECO:0000313" key="2">
    <source>
        <dbReference type="Proteomes" id="UP000023152"/>
    </source>
</evidence>